<evidence type="ECO:0000313" key="3">
    <source>
        <dbReference type="Proteomes" id="UP000321222"/>
    </source>
</evidence>
<dbReference type="Pfam" id="PF14079">
    <property type="entry name" value="DUF4260"/>
    <property type="match status" value="1"/>
</dbReference>
<dbReference type="KEGG" id="fak:FUA48_12015"/>
<keyword evidence="1" id="KW-0812">Transmembrane</keyword>
<dbReference type="EMBL" id="CP042831">
    <property type="protein sequence ID" value="QEE50277.1"/>
    <property type="molecule type" value="Genomic_DNA"/>
</dbReference>
<proteinExistence type="predicted"/>
<feature type="transmembrane region" description="Helical" evidence="1">
    <location>
        <begin position="62"/>
        <end position="87"/>
    </location>
</feature>
<gene>
    <name evidence="2" type="ORF">FUA48_12015</name>
</gene>
<sequence length="122" mass="13773">MNTLIKLEELGQFLLSVAFFAYLDYSWWVFPACLLLPDLSMIGYLAGTKAGARLYNVFHHKLVAVLVLLLGCSFGLQWVMLTGVIFFGHSAMDRFFGFGLKFDDSFRTTHLGRIGKKDGRRG</sequence>
<evidence type="ECO:0000313" key="2">
    <source>
        <dbReference type="EMBL" id="QEE50277.1"/>
    </source>
</evidence>
<dbReference type="AlphaFoldDB" id="A0A5B9FZR8"/>
<dbReference type="OrthoDB" id="9813911at2"/>
<keyword evidence="1" id="KW-0472">Membrane</keyword>
<reference evidence="2 3" key="1">
    <citation type="submission" date="2019-08" db="EMBL/GenBank/DDBJ databases">
        <title>Flavobacterium alkalisoli sp. nov., isolated from rhizosphere soil of Suaeda salsa.</title>
        <authorList>
            <person name="Sun J.-Q."/>
            <person name="Xu L."/>
        </authorList>
    </citation>
    <scope>NUCLEOTIDE SEQUENCE [LARGE SCALE GENOMIC DNA]</scope>
    <source>
        <strain evidence="2 3">XS-5</strain>
    </source>
</reference>
<protein>
    <submittedName>
        <fullName evidence="2">DUF4260 family protein</fullName>
    </submittedName>
</protein>
<feature type="transmembrane region" description="Helical" evidence="1">
    <location>
        <begin position="12"/>
        <end position="30"/>
    </location>
</feature>
<keyword evidence="3" id="KW-1185">Reference proteome</keyword>
<dbReference type="Proteomes" id="UP000321222">
    <property type="component" value="Chromosome"/>
</dbReference>
<accession>A0A5B9FZR8</accession>
<evidence type="ECO:0000256" key="1">
    <source>
        <dbReference type="SAM" id="Phobius"/>
    </source>
</evidence>
<dbReference type="InterPro" id="IPR025356">
    <property type="entry name" value="DUF4260"/>
</dbReference>
<keyword evidence="1" id="KW-1133">Transmembrane helix</keyword>
<name>A0A5B9FZR8_9FLAO</name>
<dbReference type="RefSeq" id="WP_147583755.1">
    <property type="nucleotide sequence ID" value="NZ_CP042831.1"/>
</dbReference>
<organism evidence="2 3">
    <name type="scientific">Flavobacterium alkalisoli</name>
    <dbReference type="NCBI Taxonomy" id="2602769"/>
    <lineage>
        <taxon>Bacteria</taxon>
        <taxon>Pseudomonadati</taxon>
        <taxon>Bacteroidota</taxon>
        <taxon>Flavobacteriia</taxon>
        <taxon>Flavobacteriales</taxon>
        <taxon>Flavobacteriaceae</taxon>
        <taxon>Flavobacterium</taxon>
    </lineage>
</organism>